<dbReference type="GO" id="GO:0003700">
    <property type="term" value="F:DNA-binding transcription factor activity"/>
    <property type="evidence" value="ECO:0007669"/>
    <property type="project" value="InterPro"/>
</dbReference>
<dbReference type="InterPro" id="IPR018060">
    <property type="entry name" value="HTH_AraC"/>
</dbReference>
<keyword evidence="3" id="KW-0804">Transcription</keyword>
<evidence type="ECO:0000259" key="4">
    <source>
        <dbReference type="PROSITE" id="PS01124"/>
    </source>
</evidence>
<dbReference type="PANTHER" id="PTHR43280">
    <property type="entry name" value="ARAC-FAMILY TRANSCRIPTIONAL REGULATOR"/>
    <property type="match status" value="1"/>
</dbReference>
<evidence type="ECO:0000256" key="2">
    <source>
        <dbReference type="ARBA" id="ARBA00023125"/>
    </source>
</evidence>
<gene>
    <name evidence="5" type="ORF">E0W69_005490</name>
</gene>
<dbReference type="Gene3D" id="1.10.10.60">
    <property type="entry name" value="Homeodomain-like"/>
    <property type="match status" value="1"/>
</dbReference>
<dbReference type="Proteomes" id="UP000292424">
    <property type="component" value="Chromosome"/>
</dbReference>
<organism evidence="5 6">
    <name type="scientific">Rhizosphaericola mali</name>
    <dbReference type="NCBI Taxonomy" id="2545455"/>
    <lineage>
        <taxon>Bacteria</taxon>
        <taxon>Pseudomonadati</taxon>
        <taxon>Bacteroidota</taxon>
        <taxon>Chitinophagia</taxon>
        <taxon>Chitinophagales</taxon>
        <taxon>Chitinophagaceae</taxon>
        <taxon>Rhizosphaericola</taxon>
    </lineage>
</organism>
<evidence type="ECO:0000256" key="3">
    <source>
        <dbReference type="ARBA" id="ARBA00023163"/>
    </source>
</evidence>
<accession>A0A5P2G220</accession>
<reference evidence="5 6" key="1">
    <citation type="submission" date="2019-09" db="EMBL/GenBank/DDBJ databases">
        <title>Complete genome sequence of Arachidicoccus sp. B3-10 isolated from apple orchard soil.</title>
        <authorList>
            <person name="Kim H.S."/>
            <person name="Han K.-I."/>
            <person name="Suh M.K."/>
            <person name="Lee K.C."/>
            <person name="Eom M.K."/>
            <person name="Kim J.-S."/>
            <person name="Kang S.W."/>
            <person name="Sin Y."/>
            <person name="Lee J.-S."/>
        </authorList>
    </citation>
    <scope>NUCLEOTIDE SEQUENCE [LARGE SCALE GENOMIC DNA]</scope>
    <source>
        <strain evidence="5 6">B3-10</strain>
    </source>
</reference>
<dbReference type="AlphaFoldDB" id="A0A5P2G220"/>
<evidence type="ECO:0000256" key="1">
    <source>
        <dbReference type="ARBA" id="ARBA00023015"/>
    </source>
</evidence>
<protein>
    <submittedName>
        <fullName evidence="5">Helix-turn-helix transcriptional regulator</fullName>
    </submittedName>
</protein>
<dbReference type="PROSITE" id="PS01124">
    <property type="entry name" value="HTH_ARAC_FAMILY_2"/>
    <property type="match status" value="1"/>
</dbReference>
<dbReference type="GO" id="GO:0043565">
    <property type="term" value="F:sequence-specific DNA binding"/>
    <property type="evidence" value="ECO:0007669"/>
    <property type="project" value="InterPro"/>
</dbReference>
<proteinExistence type="predicted"/>
<dbReference type="KEGG" id="arac:E0W69_005490"/>
<keyword evidence="1" id="KW-0805">Transcription regulation</keyword>
<dbReference type="OrthoDB" id="135231at2"/>
<dbReference type="EMBL" id="CP044016">
    <property type="protein sequence ID" value="QES88139.1"/>
    <property type="molecule type" value="Genomic_DNA"/>
</dbReference>
<dbReference type="SMART" id="SM00342">
    <property type="entry name" value="HTH_ARAC"/>
    <property type="match status" value="1"/>
</dbReference>
<feature type="domain" description="HTH araC/xylS-type" evidence="4">
    <location>
        <begin position="22"/>
        <end position="120"/>
    </location>
</feature>
<sequence length="135" mass="16054">MNEKLVKFNYHINEIETEMFFKMTIQLLEINIENPDYTIERLIKDIHLSRTQLHRKIKDKVGISTTDFIKIFKLKKSISFLEEGYNSSEVAFKVGFESPSYYSKCFGELFGLSPTNYQKKRVKNFFAPFQNIIKY</sequence>
<dbReference type="PANTHER" id="PTHR43280:SF2">
    <property type="entry name" value="HTH-TYPE TRANSCRIPTIONAL REGULATOR EXSA"/>
    <property type="match status" value="1"/>
</dbReference>
<dbReference type="RefSeq" id="WP_131329026.1">
    <property type="nucleotide sequence ID" value="NZ_CP044016.1"/>
</dbReference>
<dbReference type="Pfam" id="PF12833">
    <property type="entry name" value="HTH_18"/>
    <property type="match status" value="1"/>
</dbReference>
<name>A0A5P2G220_9BACT</name>
<evidence type="ECO:0000313" key="5">
    <source>
        <dbReference type="EMBL" id="QES88139.1"/>
    </source>
</evidence>
<keyword evidence="6" id="KW-1185">Reference proteome</keyword>
<keyword evidence="2" id="KW-0238">DNA-binding</keyword>
<evidence type="ECO:0000313" key="6">
    <source>
        <dbReference type="Proteomes" id="UP000292424"/>
    </source>
</evidence>
<dbReference type="SUPFAM" id="SSF46689">
    <property type="entry name" value="Homeodomain-like"/>
    <property type="match status" value="1"/>
</dbReference>
<dbReference type="InterPro" id="IPR009057">
    <property type="entry name" value="Homeodomain-like_sf"/>
</dbReference>